<keyword evidence="4" id="KW-1003">Cell membrane</keyword>
<keyword evidence="5 8" id="KW-0812">Transmembrane</keyword>
<dbReference type="AlphaFoldDB" id="A0A369CDU3"/>
<protein>
    <submittedName>
        <fullName evidence="9">Multicomponent Na+:H+ antiporter subunit F</fullName>
    </submittedName>
</protein>
<keyword evidence="6 8" id="KW-1133">Transmembrane helix</keyword>
<comment type="similarity">
    <text evidence="2">Belongs to the CPA3 antiporters (TC 2.A.63) subunit F family.</text>
</comment>
<dbReference type="RefSeq" id="WP_114278583.1">
    <property type="nucleotide sequence ID" value="NZ_QPJY01000002.1"/>
</dbReference>
<dbReference type="InterPro" id="IPR007208">
    <property type="entry name" value="MrpF/PhaF-like"/>
</dbReference>
<comment type="caution">
    <text evidence="9">The sequence shown here is derived from an EMBL/GenBank/DDBJ whole genome shotgun (WGS) entry which is preliminary data.</text>
</comment>
<gene>
    <name evidence="9" type="ORF">DFQ59_10278</name>
</gene>
<evidence type="ECO:0000256" key="5">
    <source>
        <dbReference type="ARBA" id="ARBA00022692"/>
    </source>
</evidence>
<keyword evidence="10" id="KW-1185">Reference proteome</keyword>
<evidence type="ECO:0000256" key="3">
    <source>
        <dbReference type="ARBA" id="ARBA00022448"/>
    </source>
</evidence>
<dbReference type="GO" id="GO:0015385">
    <property type="term" value="F:sodium:proton antiporter activity"/>
    <property type="evidence" value="ECO:0007669"/>
    <property type="project" value="TreeGrafter"/>
</dbReference>
<name>A0A369CDU3_9GAMM</name>
<evidence type="ECO:0000313" key="10">
    <source>
        <dbReference type="Proteomes" id="UP000252707"/>
    </source>
</evidence>
<dbReference type="Proteomes" id="UP000252707">
    <property type="component" value="Unassembled WGS sequence"/>
</dbReference>
<dbReference type="PANTHER" id="PTHR34702">
    <property type="entry name" value="NA(+)/H(+) ANTIPORTER SUBUNIT F1"/>
    <property type="match status" value="1"/>
</dbReference>
<dbReference type="Pfam" id="PF04066">
    <property type="entry name" value="MrpF_PhaF"/>
    <property type="match status" value="1"/>
</dbReference>
<feature type="transmembrane region" description="Helical" evidence="8">
    <location>
        <begin position="6"/>
        <end position="24"/>
    </location>
</feature>
<accession>A0A369CDU3</accession>
<dbReference type="EMBL" id="QPJY01000002">
    <property type="protein sequence ID" value="RCX31731.1"/>
    <property type="molecule type" value="Genomic_DNA"/>
</dbReference>
<evidence type="ECO:0000256" key="1">
    <source>
        <dbReference type="ARBA" id="ARBA00004651"/>
    </source>
</evidence>
<keyword evidence="7 8" id="KW-0472">Membrane</keyword>
<reference evidence="9 10" key="1">
    <citation type="submission" date="2018-07" db="EMBL/GenBank/DDBJ databases">
        <title>Genomic Encyclopedia of Type Strains, Phase IV (KMG-IV): sequencing the most valuable type-strain genomes for metagenomic binning, comparative biology and taxonomic classification.</title>
        <authorList>
            <person name="Goeker M."/>
        </authorList>
    </citation>
    <scope>NUCLEOTIDE SEQUENCE [LARGE SCALE GENOMIC DNA]</scope>
    <source>
        <strain evidence="9 10">DSM 26407</strain>
    </source>
</reference>
<evidence type="ECO:0000256" key="6">
    <source>
        <dbReference type="ARBA" id="ARBA00022989"/>
    </source>
</evidence>
<proteinExistence type="inferred from homology"/>
<evidence type="ECO:0000313" key="9">
    <source>
        <dbReference type="EMBL" id="RCX31731.1"/>
    </source>
</evidence>
<evidence type="ECO:0000256" key="8">
    <source>
        <dbReference type="SAM" id="Phobius"/>
    </source>
</evidence>
<evidence type="ECO:0000256" key="4">
    <source>
        <dbReference type="ARBA" id="ARBA00022475"/>
    </source>
</evidence>
<keyword evidence="3" id="KW-0813">Transport</keyword>
<evidence type="ECO:0000256" key="7">
    <source>
        <dbReference type="ARBA" id="ARBA00023136"/>
    </source>
</evidence>
<evidence type="ECO:0000256" key="2">
    <source>
        <dbReference type="ARBA" id="ARBA00009212"/>
    </source>
</evidence>
<comment type="subcellular location">
    <subcellularLocation>
        <location evidence="1">Cell membrane</location>
        <topology evidence="1">Multi-pass membrane protein</topology>
    </subcellularLocation>
</comment>
<dbReference type="PANTHER" id="PTHR34702:SF1">
    <property type="entry name" value="NA(+)_H(+) ANTIPORTER SUBUNIT F"/>
    <property type="match status" value="1"/>
</dbReference>
<feature type="transmembrane region" description="Helical" evidence="8">
    <location>
        <begin position="36"/>
        <end position="55"/>
    </location>
</feature>
<organism evidence="9 10">
    <name type="scientific">Thioalbus denitrificans</name>
    <dbReference type="NCBI Taxonomy" id="547122"/>
    <lineage>
        <taxon>Bacteria</taxon>
        <taxon>Pseudomonadati</taxon>
        <taxon>Pseudomonadota</taxon>
        <taxon>Gammaproteobacteria</taxon>
        <taxon>Chromatiales</taxon>
        <taxon>Ectothiorhodospiraceae</taxon>
        <taxon>Thioalbus</taxon>
    </lineage>
</organism>
<feature type="transmembrane region" description="Helical" evidence="8">
    <location>
        <begin position="61"/>
        <end position="84"/>
    </location>
</feature>
<sequence>MNLPDWLQLALLLLFGGAVLLGLARLVLGPQAPDRIVAADTLAVIATAGLVLLSLVLESALYLDVALVYGVLAFVGVVALARIIEGGARP</sequence>
<dbReference type="GO" id="GO:0005886">
    <property type="term" value="C:plasma membrane"/>
    <property type="evidence" value="ECO:0007669"/>
    <property type="project" value="UniProtKB-SubCell"/>
</dbReference>